<evidence type="ECO:0000256" key="6">
    <source>
        <dbReference type="ARBA" id="ARBA00023016"/>
    </source>
</evidence>
<dbReference type="InterPro" id="IPR012725">
    <property type="entry name" value="Chaperone_DnaK"/>
</dbReference>
<evidence type="ECO:0000256" key="5">
    <source>
        <dbReference type="ARBA" id="ARBA00022840"/>
    </source>
</evidence>
<dbReference type="PROSITE" id="PS00329">
    <property type="entry name" value="HSP70_2"/>
    <property type="match status" value="1"/>
</dbReference>
<keyword evidence="6 8" id="KW-0346">Stress response</keyword>
<evidence type="ECO:0000256" key="4">
    <source>
        <dbReference type="ARBA" id="ARBA00022741"/>
    </source>
</evidence>
<proteinExistence type="evidence at transcript level"/>
<evidence type="ECO:0000256" key="11">
    <source>
        <dbReference type="SAM" id="MobiDB-lite"/>
    </source>
</evidence>
<comment type="function">
    <text evidence="8">Acts as a chaperone.</text>
</comment>
<comment type="induction">
    <text evidence="8">By stress conditions e.g. heat shock.</text>
</comment>
<evidence type="ECO:0000313" key="12">
    <source>
        <dbReference type="EMBL" id="SLN51868.1"/>
    </source>
</evidence>
<dbReference type="Gene3D" id="3.90.640.10">
    <property type="entry name" value="Actin, Chain A, domain 4"/>
    <property type="match status" value="1"/>
</dbReference>
<feature type="region of interest" description="Disordered" evidence="11">
    <location>
        <begin position="594"/>
        <end position="639"/>
    </location>
</feature>
<evidence type="ECO:0000256" key="1">
    <source>
        <dbReference type="ARBA" id="ARBA00007381"/>
    </source>
</evidence>
<dbReference type="STRING" id="315423.SAMN04488020_106152"/>
<dbReference type="InterPro" id="IPR029047">
    <property type="entry name" value="HSP70_peptide-bd_sf"/>
</dbReference>
<dbReference type="PROSITE" id="PS01036">
    <property type="entry name" value="HSP70_3"/>
    <property type="match status" value="1"/>
</dbReference>
<dbReference type="InterPro" id="IPR018181">
    <property type="entry name" value="Heat_shock_70_CS"/>
</dbReference>
<keyword evidence="10" id="KW-0175">Coiled coil</keyword>
<dbReference type="Gene3D" id="3.30.420.40">
    <property type="match status" value="2"/>
</dbReference>
<dbReference type="PROSITE" id="PS00297">
    <property type="entry name" value="HSP70_1"/>
    <property type="match status" value="1"/>
</dbReference>
<feature type="modified residue" description="Phosphothreonine; by autocatalysis" evidence="8">
    <location>
        <position position="197"/>
    </location>
</feature>
<dbReference type="GO" id="GO:0005524">
    <property type="term" value="F:ATP binding"/>
    <property type="evidence" value="ECO:0007669"/>
    <property type="project" value="UniProtKB-UniRule"/>
</dbReference>
<feature type="compositionally biased region" description="Acidic residues" evidence="11">
    <location>
        <begin position="620"/>
        <end position="633"/>
    </location>
</feature>
<feature type="coiled-coil region" evidence="10">
    <location>
        <begin position="246"/>
        <end position="273"/>
    </location>
</feature>
<dbReference type="AlphaFoldDB" id="A0A1Y5T1S0"/>
<organism evidence="12 13">
    <name type="scientific">Palleronia marisminoris</name>
    <dbReference type="NCBI Taxonomy" id="315423"/>
    <lineage>
        <taxon>Bacteria</taxon>
        <taxon>Pseudomonadati</taxon>
        <taxon>Pseudomonadota</taxon>
        <taxon>Alphaproteobacteria</taxon>
        <taxon>Rhodobacterales</taxon>
        <taxon>Roseobacteraceae</taxon>
        <taxon>Palleronia</taxon>
    </lineage>
</organism>
<dbReference type="FunFam" id="2.60.34.10:FF:000014">
    <property type="entry name" value="Chaperone protein DnaK HSP70"/>
    <property type="match status" value="1"/>
</dbReference>
<dbReference type="NCBIfam" id="NF001413">
    <property type="entry name" value="PRK00290.1"/>
    <property type="match status" value="1"/>
</dbReference>
<dbReference type="SUPFAM" id="SSF100920">
    <property type="entry name" value="Heat shock protein 70kD (HSP70), peptide-binding domain"/>
    <property type="match status" value="1"/>
</dbReference>
<gene>
    <name evidence="12" type="primary">dnaK_1</name>
    <name evidence="8" type="synonym">dnaK</name>
    <name evidence="12" type="ORF">PAM7066_02386</name>
</gene>
<dbReference type="NCBIfam" id="TIGR02350">
    <property type="entry name" value="prok_dnaK"/>
    <property type="match status" value="1"/>
</dbReference>
<protein>
    <recommendedName>
        <fullName evidence="2 8">Chaperone protein DnaK</fullName>
    </recommendedName>
    <alternativeName>
        <fullName evidence="8">HSP70</fullName>
    </alternativeName>
    <alternativeName>
        <fullName evidence="8">Heat shock 70 kDa protein</fullName>
    </alternativeName>
    <alternativeName>
        <fullName evidence="8">Heat shock protein 70</fullName>
    </alternativeName>
</protein>
<evidence type="ECO:0000256" key="9">
    <source>
        <dbReference type="RuleBase" id="RU003322"/>
    </source>
</evidence>
<keyword evidence="5 8" id="KW-0067">ATP-binding</keyword>
<dbReference type="Proteomes" id="UP000193870">
    <property type="component" value="Unassembled WGS sequence"/>
</dbReference>
<dbReference type="PANTHER" id="PTHR19375">
    <property type="entry name" value="HEAT SHOCK PROTEIN 70KDA"/>
    <property type="match status" value="1"/>
</dbReference>
<feature type="coiled-coil region" evidence="10">
    <location>
        <begin position="511"/>
        <end position="551"/>
    </location>
</feature>
<sequence length="639" mass="69001">MAKVIGIDLGTTNSCVAIMDGSQPRVIENSEGARTTPSIVAFTEEERLVGQAAKRQAVTNSENTVFAVKRLIGRRFGDQGLEKDKKNLPYTIVDGGQGDAWVQARGEKYSPSQISAFILQKMKETAESYLGEEVTQAVITVPAYFNDQQRQATKDAGKIAGLEVLRIINEPTAAALAYGLDKKETKTIAVYDLGGGTFDITILEIDDGLFEVKSTNGDTFLGGEDFDMRIVDYLAAEFKKEHGVDLTQDKMALQRLKEAAEKAKIELSSSSQTELNQPFITMGANGQPLHLVMKLTRAKLESLVGDLIKNSIKPCQAALKDAGLSTGDIDEVVLVGGMTRMPKVIEEVTKFFGKEPHKGVNPDEVVALGAAIQAGVLQGDVKDVVLLDVTPLSLGIETLGGVFTRLIDRNTTIPTKKSQIFSTAEDNQNAVTIRVFQGEREMAADNKMLGQFNLEDIPPSPRGMPQIEVTFDIDANGIVSVSAKDKGTGKEQNITIQASGGLSDDDIEKMVKDAEANADADKKRRDLVEARNQAESLIHSTEKSLEEHKDKVDPTTVEAIELAISNLQEQLETDNPEKIKSGIQNVTEASMKLGEAIYKSQQSQGEASADDAEGGSGGGGDDDIVDADFEDIDDDKRAS</sequence>
<dbReference type="PRINTS" id="PR00301">
    <property type="entry name" value="HEATSHOCK70"/>
</dbReference>
<keyword evidence="3 8" id="KW-0597">Phosphoprotein</keyword>
<dbReference type="NCBIfam" id="NF003520">
    <property type="entry name" value="PRK05183.1"/>
    <property type="match status" value="1"/>
</dbReference>
<dbReference type="SUPFAM" id="SSF100934">
    <property type="entry name" value="Heat shock protein 70kD (HSP70), C-terminal subdomain"/>
    <property type="match status" value="1"/>
</dbReference>
<accession>A0A1Y5T1S0</accession>
<dbReference type="GO" id="GO:0051082">
    <property type="term" value="F:unfolded protein binding"/>
    <property type="evidence" value="ECO:0007669"/>
    <property type="project" value="InterPro"/>
</dbReference>
<keyword evidence="7 8" id="KW-0143">Chaperone</keyword>
<dbReference type="FunFam" id="1.20.1270.10:FF:000001">
    <property type="entry name" value="Molecular chaperone DnaK"/>
    <property type="match status" value="1"/>
</dbReference>
<dbReference type="InterPro" id="IPR029048">
    <property type="entry name" value="HSP70_C_sf"/>
</dbReference>
<dbReference type="Gene3D" id="2.60.34.10">
    <property type="entry name" value="Substrate Binding Domain Of DNAk, Chain A, domain 1"/>
    <property type="match status" value="1"/>
</dbReference>
<dbReference type="RefSeq" id="WP_085854352.1">
    <property type="nucleotide sequence ID" value="NZ_FOPF01000006.1"/>
</dbReference>
<dbReference type="InterPro" id="IPR043129">
    <property type="entry name" value="ATPase_NBD"/>
</dbReference>
<name>A0A1Y5T1S0_9RHOB</name>
<reference evidence="12 13" key="1">
    <citation type="submission" date="2017-03" db="EMBL/GenBank/DDBJ databases">
        <authorList>
            <person name="Afonso C.L."/>
            <person name="Miller P.J."/>
            <person name="Scott M.A."/>
            <person name="Spackman E."/>
            <person name="Goraichik I."/>
            <person name="Dimitrov K.M."/>
            <person name="Suarez D.L."/>
            <person name="Swayne D.E."/>
        </authorList>
    </citation>
    <scope>NUCLEOTIDE SEQUENCE [LARGE SCALE GENOMIC DNA]</scope>
    <source>
        <strain evidence="12 13">CECT 7066</strain>
    </source>
</reference>
<evidence type="ECO:0000313" key="13">
    <source>
        <dbReference type="Proteomes" id="UP000193870"/>
    </source>
</evidence>
<dbReference type="FunFam" id="3.30.420.40:FF:000004">
    <property type="entry name" value="Molecular chaperone DnaK"/>
    <property type="match status" value="1"/>
</dbReference>
<dbReference type="Gene3D" id="1.20.1270.10">
    <property type="match status" value="1"/>
</dbReference>
<dbReference type="EMBL" id="FWFV01000006">
    <property type="protein sequence ID" value="SLN51868.1"/>
    <property type="molecule type" value="Genomic_DNA"/>
</dbReference>
<dbReference type="CDD" id="cd10234">
    <property type="entry name" value="ASKHA_NBD_HSP70_DnaK-like"/>
    <property type="match status" value="1"/>
</dbReference>
<keyword evidence="13" id="KW-1185">Reference proteome</keyword>
<dbReference type="HAMAP" id="MF_00332">
    <property type="entry name" value="DnaK"/>
    <property type="match status" value="1"/>
</dbReference>
<evidence type="ECO:0000256" key="8">
    <source>
        <dbReference type="HAMAP-Rule" id="MF_00332"/>
    </source>
</evidence>
<dbReference type="GO" id="GO:0140662">
    <property type="term" value="F:ATP-dependent protein folding chaperone"/>
    <property type="evidence" value="ECO:0007669"/>
    <property type="project" value="InterPro"/>
</dbReference>
<evidence type="ECO:0000256" key="3">
    <source>
        <dbReference type="ARBA" id="ARBA00022553"/>
    </source>
</evidence>
<dbReference type="OrthoDB" id="9766019at2"/>
<comment type="similarity">
    <text evidence="1 8 9">Belongs to the heat shock protein 70 family.</text>
</comment>
<dbReference type="SUPFAM" id="SSF53067">
    <property type="entry name" value="Actin-like ATPase domain"/>
    <property type="match status" value="2"/>
</dbReference>
<evidence type="ECO:0000256" key="10">
    <source>
        <dbReference type="SAM" id="Coils"/>
    </source>
</evidence>
<dbReference type="Pfam" id="PF00012">
    <property type="entry name" value="HSP70"/>
    <property type="match status" value="1"/>
</dbReference>
<dbReference type="InterPro" id="IPR013126">
    <property type="entry name" value="Hsp_70_fam"/>
</dbReference>
<dbReference type="FunFam" id="3.90.640.10:FF:000003">
    <property type="entry name" value="Molecular chaperone DnaK"/>
    <property type="match status" value="1"/>
</dbReference>
<keyword evidence="4 8" id="KW-0547">Nucleotide-binding</keyword>
<evidence type="ECO:0000256" key="7">
    <source>
        <dbReference type="ARBA" id="ARBA00023186"/>
    </source>
</evidence>
<evidence type="ECO:0000256" key="2">
    <source>
        <dbReference type="ARBA" id="ARBA00014415"/>
    </source>
</evidence>